<evidence type="ECO:0000313" key="3">
    <source>
        <dbReference type="EMBL" id="STZ09493.1"/>
    </source>
</evidence>
<protein>
    <submittedName>
        <fullName evidence="3">Predicted membrane protein</fullName>
    </submittedName>
</protein>
<feature type="transmembrane region" description="Helical" evidence="2">
    <location>
        <begin position="45"/>
        <end position="61"/>
    </location>
</feature>
<dbReference type="Pfam" id="PF05656">
    <property type="entry name" value="DUF805"/>
    <property type="match status" value="1"/>
</dbReference>
<gene>
    <name evidence="3" type="ORF">NCTC12877_02511</name>
</gene>
<dbReference type="GO" id="GO:0016020">
    <property type="term" value="C:membrane"/>
    <property type="evidence" value="ECO:0007669"/>
    <property type="project" value="InterPro"/>
</dbReference>
<organism evidence="3 4">
    <name type="scientific">Moraxella caprae</name>
    <dbReference type="NCBI Taxonomy" id="90240"/>
    <lineage>
        <taxon>Bacteria</taxon>
        <taxon>Pseudomonadati</taxon>
        <taxon>Pseudomonadota</taxon>
        <taxon>Gammaproteobacteria</taxon>
        <taxon>Moraxellales</taxon>
        <taxon>Moraxellaceae</taxon>
        <taxon>Moraxella</taxon>
    </lineage>
</organism>
<dbReference type="InterPro" id="IPR008523">
    <property type="entry name" value="DUF805"/>
</dbReference>
<keyword evidence="2" id="KW-0812">Transmembrane</keyword>
<dbReference type="Proteomes" id="UP000254065">
    <property type="component" value="Unassembled WGS sequence"/>
</dbReference>
<dbReference type="AlphaFoldDB" id="A0A378R2C8"/>
<keyword evidence="4" id="KW-1185">Reference proteome</keyword>
<feature type="compositionally biased region" description="Polar residues" evidence="1">
    <location>
        <begin position="120"/>
        <end position="147"/>
    </location>
</feature>
<evidence type="ECO:0000256" key="2">
    <source>
        <dbReference type="SAM" id="Phobius"/>
    </source>
</evidence>
<feature type="region of interest" description="Disordered" evidence="1">
    <location>
        <begin position="120"/>
        <end position="153"/>
    </location>
</feature>
<evidence type="ECO:0000256" key="1">
    <source>
        <dbReference type="SAM" id="MobiDB-lite"/>
    </source>
</evidence>
<name>A0A378R2C8_9GAMM</name>
<reference evidence="3 4" key="1">
    <citation type="submission" date="2018-06" db="EMBL/GenBank/DDBJ databases">
        <authorList>
            <consortium name="Pathogen Informatics"/>
            <person name="Doyle S."/>
        </authorList>
    </citation>
    <scope>NUCLEOTIDE SEQUENCE [LARGE SCALE GENOMIC DNA]</scope>
    <source>
        <strain evidence="3 4">NCTC12877</strain>
    </source>
</reference>
<dbReference type="Gene3D" id="1.20.1270.180">
    <property type="match status" value="1"/>
</dbReference>
<keyword evidence="2" id="KW-1133">Transmembrane helix</keyword>
<proteinExistence type="predicted"/>
<sequence>MEGAVSSMDSYSGADLFLMTIIELLPLYFLMFLGIKRLHDCDYKGWWILVPFVVAVIWFVRPTQGVNRFGADPRDDYFDDEIEIESDYSFWGVVAISMLINISLINNALEIQKSQIQSSVEQNHTPAYQDNQPSNMQTPNISPNDIVTPNTNNEPPLNPQLVLAKAQNNYNNAVANINSVWNSLHPSTQDFLRAEQRAINKKREADCTAYGNAQSTDKDLAKAYRYACEVPQLNERAEYLKTQLNTVVTPPAPKNVGPAYYQNQQSSQNGYHLNDLINDTVKKSLLFLDRDSASYDGYSHKLEIQDITYADVNNDGIKDAVVALRYCEVINCHTTTKSSELAVYLGLGDNQYLYGDIKTLGIDLTVYVDTLGNIYTQSKYYSEHEDPDCCPSMVVDNGFAFKNGKLREMN</sequence>
<feature type="transmembrane region" description="Helical" evidence="2">
    <location>
        <begin position="16"/>
        <end position="33"/>
    </location>
</feature>
<dbReference type="EMBL" id="UGQB01000004">
    <property type="protein sequence ID" value="STZ09493.1"/>
    <property type="molecule type" value="Genomic_DNA"/>
</dbReference>
<keyword evidence="2" id="KW-0472">Membrane</keyword>
<evidence type="ECO:0000313" key="4">
    <source>
        <dbReference type="Proteomes" id="UP000254065"/>
    </source>
</evidence>
<accession>A0A378R2C8</accession>